<gene>
    <name evidence="4" type="ORF">NU887_00130</name>
</gene>
<keyword evidence="5" id="KW-1185">Reference proteome</keyword>
<evidence type="ECO:0000313" key="5">
    <source>
        <dbReference type="Proteomes" id="UP001142175"/>
    </source>
</evidence>
<sequence length="794" mass="91591">MKKRTFLFLLGLICIFESAYSQQKEFQWRIGASGGFTNYYGDLTPYKLDGLHNWDANRHLFYFNENYGDRPSYKIFLEKQLNQTIGLMLNFGNYHFGMSDRYIQRDGDLYLENPNFARGLNFQNHTRDLGLSFVFKSDNDRLLPFNSLIAPYFTLGLGYIHFAVKGDLLDSDGQRYDQNLPGIIHDGIYETNLSDWNTELVNGYDLDSWYANFGLGFRIRLGQKMEFFAQSDFLHTFTDFLDDASGKYRMNYDNDFQAYAAKPGTNVIDPESPYRGHPNGGKDWIIYHGIGLKFNFGASKKTFKAPRLSSYHPYSPINQKETSKFQPENKLDSLPERQVKITNNFNYTFKLIEAERLDSLAYATKILAFEQEIQKRETRIIEGKTTERRLLDLSRTFDSQYENLEKDSRLDPKEKQDLLLASEKARFNVRYSMDSLYRRQQELFQEIDSIAALKRNLPLEQRVLVFPNMDSVFQRQVAVSDSVFRESALSSEKKDLASSTSKTNLQDNGQTPTENQASPTAMTSANQETISESRLTQIEQENKYLKSERDRILREYSDYQKANKPKKQKPQYIENTKTIQKENTNTVAEQDERQRRKRWWWPFAAAGGVATVVALSDNGDNDNWPIDSAAVAQAFLENQETILAISSAMLGLDLLRIPLEGDSASMALEIPNDSLSKEEPKTPLFKSKEIVYFKLNQRFPDASETEKLGLLGEFMKNNEGYLLVVTGFADNTGNVNFNLRLAEERVNSVADFLKNEFGLEDEQFRLETGGQVIRGTRQTANELDRRVEVRLERK</sequence>
<dbReference type="RefSeq" id="WP_258421317.1">
    <property type="nucleotide sequence ID" value="NZ_JANSUY010000001.1"/>
</dbReference>
<proteinExistence type="predicted"/>
<dbReference type="Gene3D" id="3.30.1330.60">
    <property type="entry name" value="OmpA-like domain"/>
    <property type="match status" value="1"/>
</dbReference>
<evidence type="ECO:0000256" key="2">
    <source>
        <dbReference type="SAM" id="MobiDB-lite"/>
    </source>
</evidence>
<evidence type="ECO:0000259" key="3">
    <source>
        <dbReference type="PROSITE" id="PS51123"/>
    </source>
</evidence>
<accession>A0A9X2SYP1</accession>
<dbReference type="SUPFAM" id="SSF103088">
    <property type="entry name" value="OmpA-like"/>
    <property type="match status" value="1"/>
</dbReference>
<protein>
    <recommendedName>
        <fullName evidence="3">OmpA-like domain-containing protein</fullName>
    </recommendedName>
</protein>
<evidence type="ECO:0000256" key="1">
    <source>
        <dbReference type="PROSITE-ProRule" id="PRU00473"/>
    </source>
</evidence>
<dbReference type="EMBL" id="JANSUY010000001">
    <property type="protein sequence ID" value="MCR9013413.1"/>
    <property type="molecule type" value="Genomic_DNA"/>
</dbReference>
<dbReference type="Pfam" id="PF00691">
    <property type="entry name" value="OmpA"/>
    <property type="match status" value="1"/>
</dbReference>
<dbReference type="AlphaFoldDB" id="A0A9X2SYP1"/>
<feature type="domain" description="OmpA-like" evidence="3">
    <location>
        <begin position="680"/>
        <end position="794"/>
    </location>
</feature>
<keyword evidence="1" id="KW-0472">Membrane</keyword>
<dbReference type="InterPro" id="IPR036737">
    <property type="entry name" value="OmpA-like_sf"/>
</dbReference>
<dbReference type="Proteomes" id="UP001142175">
    <property type="component" value="Unassembled WGS sequence"/>
</dbReference>
<dbReference type="PROSITE" id="PS51123">
    <property type="entry name" value="OMPA_2"/>
    <property type="match status" value="1"/>
</dbReference>
<comment type="caution">
    <text evidence="4">The sequence shown here is derived from an EMBL/GenBank/DDBJ whole genome shotgun (WGS) entry which is preliminary data.</text>
</comment>
<feature type="compositionally biased region" description="Polar residues" evidence="2">
    <location>
        <begin position="497"/>
        <end position="537"/>
    </location>
</feature>
<reference evidence="4" key="1">
    <citation type="submission" date="2022-08" db="EMBL/GenBank/DDBJ databases">
        <authorList>
            <person name="Zhang D."/>
        </authorList>
    </citation>
    <scope>NUCLEOTIDE SEQUENCE</scope>
    <source>
        <strain evidence="4">XJ19-11</strain>
    </source>
</reference>
<feature type="region of interest" description="Disordered" evidence="2">
    <location>
        <begin position="490"/>
        <end position="537"/>
    </location>
</feature>
<name>A0A9X2SYP1_9BACT</name>
<organism evidence="4 5">
    <name type="scientific">Aquiflexum gelatinilyticum</name>
    <dbReference type="NCBI Taxonomy" id="2961943"/>
    <lineage>
        <taxon>Bacteria</taxon>
        <taxon>Pseudomonadati</taxon>
        <taxon>Bacteroidota</taxon>
        <taxon>Cytophagia</taxon>
        <taxon>Cytophagales</taxon>
        <taxon>Cyclobacteriaceae</taxon>
        <taxon>Aquiflexum</taxon>
    </lineage>
</organism>
<dbReference type="InterPro" id="IPR006665">
    <property type="entry name" value="OmpA-like"/>
</dbReference>
<dbReference type="GO" id="GO:0016020">
    <property type="term" value="C:membrane"/>
    <property type="evidence" value="ECO:0007669"/>
    <property type="project" value="UniProtKB-UniRule"/>
</dbReference>
<evidence type="ECO:0000313" key="4">
    <source>
        <dbReference type="EMBL" id="MCR9013413.1"/>
    </source>
</evidence>